<name>A0A316BM42_PSESE</name>
<dbReference type="RefSeq" id="WP_109614811.1">
    <property type="nucleotide sequence ID" value="NZ_QGGG01000025.1"/>
</dbReference>
<reference evidence="2 3" key="1">
    <citation type="submission" date="2018-05" db="EMBL/GenBank/DDBJ databases">
        <title>Genomic Encyclopedia of Type Strains, Phase IV (KMG-IV): sequencing the most valuable type-strain genomes for metagenomic binning, comparative biology and taxonomic classification.</title>
        <authorList>
            <person name="Goeker M."/>
        </authorList>
    </citation>
    <scope>NUCLEOTIDE SEQUENCE [LARGE SCALE GENOMIC DNA]</scope>
    <source>
        <strain evidence="2 3">DSM 6986</strain>
    </source>
</reference>
<dbReference type="AlphaFoldDB" id="A0A316BM42"/>
<evidence type="ECO:0000256" key="1">
    <source>
        <dbReference type="SAM" id="MobiDB-lite"/>
    </source>
</evidence>
<dbReference type="InterPro" id="IPR036388">
    <property type="entry name" value="WH-like_DNA-bd_sf"/>
</dbReference>
<dbReference type="Proteomes" id="UP000245396">
    <property type="component" value="Unassembled WGS sequence"/>
</dbReference>
<keyword evidence="3" id="KW-1185">Reference proteome</keyword>
<dbReference type="EMBL" id="QGGG01000025">
    <property type="protein sequence ID" value="PWJ73845.1"/>
    <property type="molecule type" value="Genomic_DNA"/>
</dbReference>
<sequence length="272" mass="30985">MAGPALPVLPKDFNELTRHLSDGARREELKQRRAAFNSARARLQKWIQKDRNPLMTKTVKLIAIYLLGCVNFESGRCNPTHETIADEFGISERQVRRLIPKIREAGWISYTRAAYNRPTFYTFHAPMEVIDRIQETDAALKNEREQRRQERNESRSVRTSRVRSVRTSMSAEHKNRTYDNYYSAIEREPIRYGSKAEVGESYAGHESAMTPGGLSPEQQRAVMETAAVVAPDLRDAAMQRIAAIVADPVPEGAATIHTIIDELSTELRRRMS</sequence>
<accession>A0A316BM42</accession>
<dbReference type="OrthoDB" id="7864318at2"/>
<feature type="compositionally biased region" description="Basic and acidic residues" evidence="1">
    <location>
        <begin position="141"/>
        <end position="156"/>
    </location>
</feature>
<protein>
    <submittedName>
        <fullName evidence="2">Helix-turn-helix protein</fullName>
    </submittedName>
</protein>
<gene>
    <name evidence="2" type="ORF">C7441_12529</name>
</gene>
<dbReference type="Gene3D" id="1.10.10.10">
    <property type="entry name" value="Winged helix-like DNA-binding domain superfamily/Winged helix DNA-binding domain"/>
    <property type="match status" value="1"/>
</dbReference>
<feature type="region of interest" description="Disordered" evidence="1">
    <location>
        <begin position="141"/>
        <end position="170"/>
    </location>
</feature>
<dbReference type="Pfam" id="PF13730">
    <property type="entry name" value="HTH_36"/>
    <property type="match status" value="1"/>
</dbReference>
<comment type="caution">
    <text evidence="2">The sequence shown here is derived from an EMBL/GenBank/DDBJ whole genome shotgun (WGS) entry which is preliminary data.</text>
</comment>
<evidence type="ECO:0000313" key="3">
    <source>
        <dbReference type="Proteomes" id="UP000245396"/>
    </source>
</evidence>
<evidence type="ECO:0000313" key="2">
    <source>
        <dbReference type="EMBL" id="PWJ73845.1"/>
    </source>
</evidence>
<proteinExistence type="predicted"/>
<organism evidence="2 3">
    <name type="scientific">Pseudaminobacter salicylatoxidans</name>
    <dbReference type="NCBI Taxonomy" id="93369"/>
    <lineage>
        <taxon>Bacteria</taxon>
        <taxon>Pseudomonadati</taxon>
        <taxon>Pseudomonadota</taxon>
        <taxon>Alphaproteobacteria</taxon>
        <taxon>Hyphomicrobiales</taxon>
        <taxon>Phyllobacteriaceae</taxon>
        <taxon>Pseudaminobacter</taxon>
    </lineage>
</organism>